<evidence type="ECO:0000259" key="2">
    <source>
        <dbReference type="Pfam" id="PF04509"/>
    </source>
</evidence>
<evidence type="ECO:0000256" key="1">
    <source>
        <dbReference type="ARBA" id="ARBA00022500"/>
    </source>
</evidence>
<dbReference type="EMBL" id="JAUZVY010000002">
    <property type="protein sequence ID" value="MDP4528484.1"/>
    <property type="molecule type" value="Genomic_DNA"/>
</dbReference>
<proteinExistence type="predicted"/>
<sequence length="191" mass="21166">MISLSEDERDALQEIMNISMGQAANAMARLIQTKVTLSVPAIRTMTPQDFQAMIHGMSNSWFARQSFLGTLRGEVITSLQKEGCEAIAELMDFELPLDHSATEELVLEVTNILSAACLQGFTSQLELSAQLAMPAFYYPETTPQDADWSSILLMDVDFRIEQMQFDARVLIGLSEGSTSELLIPIRALLES</sequence>
<dbReference type="PANTHER" id="PTHR43484:SF1">
    <property type="entry name" value="FLAGELLAR MOTOR SWITCH PROTEIN FLIN"/>
    <property type="match status" value="1"/>
</dbReference>
<protein>
    <submittedName>
        <fullName evidence="3">Chemotaxis protein CheC</fullName>
    </submittedName>
</protein>
<keyword evidence="4" id="KW-1185">Reference proteome</keyword>
<dbReference type="CDD" id="cd17910">
    <property type="entry name" value="CheC_ClassII"/>
    <property type="match status" value="1"/>
</dbReference>
<feature type="domain" description="CheC-like protein" evidence="2">
    <location>
        <begin position="8"/>
        <end position="42"/>
    </location>
</feature>
<gene>
    <name evidence="3" type="ORF">Q3O59_05495</name>
</gene>
<name>A0ABT9GNE1_9GAMM</name>
<evidence type="ECO:0000313" key="4">
    <source>
        <dbReference type="Proteomes" id="UP001236258"/>
    </source>
</evidence>
<dbReference type="InterPro" id="IPR051469">
    <property type="entry name" value="FliN/MopA/SpaO"/>
</dbReference>
<keyword evidence="1" id="KW-0145">Chemotaxis</keyword>
<dbReference type="RefSeq" id="WP_305944621.1">
    <property type="nucleotide sequence ID" value="NZ_JAUZVY010000002.1"/>
</dbReference>
<dbReference type="Proteomes" id="UP001236258">
    <property type="component" value="Unassembled WGS sequence"/>
</dbReference>
<comment type="caution">
    <text evidence="3">The sequence shown here is derived from an EMBL/GenBank/DDBJ whole genome shotgun (WGS) entry which is preliminary data.</text>
</comment>
<evidence type="ECO:0000313" key="3">
    <source>
        <dbReference type="EMBL" id="MDP4528484.1"/>
    </source>
</evidence>
<dbReference type="PANTHER" id="PTHR43484">
    <property type="match status" value="1"/>
</dbReference>
<dbReference type="SUPFAM" id="SSF103039">
    <property type="entry name" value="CheC-like"/>
    <property type="match status" value="1"/>
</dbReference>
<accession>A0ABT9GNE1</accession>
<reference evidence="3 4" key="1">
    <citation type="submission" date="2023-08" db="EMBL/GenBank/DDBJ databases">
        <authorList>
            <person name="Joshi A."/>
            <person name="Thite S."/>
        </authorList>
    </citation>
    <scope>NUCLEOTIDE SEQUENCE [LARGE SCALE GENOMIC DNA]</scope>
    <source>
        <strain evidence="3 4">1E1</strain>
    </source>
</reference>
<dbReference type="Gene3D" id="3.40.1550.10">
    <property type="entry name" value="CheC-like"/>
    <property type="match status" value="1"/>
</dbReference>
<dbReference type="Pfam" id="PF04509">
    <property type="entry name" value="CheC"/>
    <property type="match status" value="1"/>
</dbReference>
<dbReference type="InterPro" id="IPR028976">
    <property type="entry name" value="CheC-like_sf"/>
</dbReference>
<organism evidence="3 4">
    <name type="scientific">Alkalimonas delamerensis</name>
    <dbReference type="NCBI Taxonomy" id="265981"/>
    <lineage>
        <taxon>Bacteria</taxon>
        <taxon>Pseudomonadati</taxon>
        <taxon>Pseudomonadota</taxon>
        <taxon>Gammaproteobacteria</taxon>
        <taxon>Alkalimonas</taxon>
    </lineage>
</organism>
<dbReference type="InterPro" id="IPR007597">
    <property type="entry name" value="CheC"/>
</dbReference>